<name>A0A9N9AL64_9GLOM</name>
<dbReference type="GO" id="GO:0004672">
    <property type="term" value="F:protein kinase activity"/>
    <property type="evidence" value="ECO:0007669"/>
    <property type="project" value="InterPro"/>
</dbReference>
<keyword evidence="3" id="KW-1185">Reference proteome</keyword>
<dbReference type="InterPro" id="IPR011009">
    <property type="entry name" value="Kinase-like_dom_sf"/>
</dbReference>
<dbReference type="SUPFAM" id="SSF56112">
    <property type="entry name" value="Protein kinase-like (PK-like)"/>
    <property type="match status" value="1"/>
</dbReference>
<dbReference type="GO" id="GO:0005524">
    <property type="term" value="F:ATP binding"/>
    <property type="evidence" value="ECO:0007669"/>
    <property type="project" value="InterPro"/>
</dbReference>
<proteinExistence type="predicted"/>
<evidence type="ECO:0000313" key="3">
    <source>
        <dbReference type="Proteomes" id="UP000789759"/>
    </source>
</evidence>
<dbReference type="EMBL" id="CAJVQA010001975">
    <property type="protein sequence ID" value="CAG8532834.1"/>
    <property type="molecule type" value="Genomic_DNA"/>
</dbReference>
<sequence>MVIKPKERYDVTNPLLNRTALRIPHKEFKNQDSYIKFFKSAIDKANISQSQKDFLKTWIDNWAEENNITSKTGGSRVCETCLISTFAKKFCEHCVRGYLINNYPNWSSNVYEIDDLIRKRQKKTIRPDYIVEWISFENFGDLTLKATGGCASVYSTVWHGGRYDKWNAVEKKLERTGDKDVILKLLPNSSKPNKRWFQEVKQHLDFMMRTNPVVKCYGLTREPTTQDFMLVLEPMTKNLGYFLLENYSLNWKQRIEILYDITYSLMKIHDSELIHRDLHPGNILQGRNSNIWYISDLGFCGPVDQEPGEIYVNPPYAAPEVLCGGGHTQEADIYSTGIIIWQLTTGVPPYQGMYRDDQILPFINKIRNGLRPDPIYGIPYDYKEIMESCWSGDVSKRPKAEHLFAYFEDKLTKIYRNELILPELNNIITLPELNNINVSPEIYTPRSYKIKC</sequence>
<dbReference type="GO" id="GO:0007165">
    <property type="term" value="P:signal transduction"/>
    <property type="evidence" value="ECO:0007669"/>
    <property type="project" value="TreeGrafter"/>
</dbReference>
<gene>
    <name evidence="2" type="ORF">CPELLU_LOCUS3925</name>
</gene>
<dbReference type="InterPro" id="IPR000719">
    <property type="entry name" value="Prot_kinase_dom"/>
</dbReference>
<dbReference type="Proteomes" id="UP000789759">
    <property type="component" value="Unassembled WGS sequence"/>
</dbReference>
<evidence type="ECO:0000313" key="2">
    <source>
        <dbReference type="EMBL" id="CAG8532834.1"/>
    </source>
</evidence>
<dbReference type="InterPro" id="IPR050167">
    <property type="entry name" value="Ser_Thr_protein_kinase"/>
</dbReference>
<dbReference type="PROSITE" id="PS50011">
    <property type="entry name" value="PROTEIN_KINASE_DOM"/>
    <property type="match status" value="1"/>
</dbReference>
<dbReference type="Pfam" id="PF00069">
    <property type="entry name" value="Pkinase"/>
    <property type="match status" value="1"/>
</dbReference>
<evidence type="ECO:0000259" key="1">
    <source>
        <dbReference type="PROSITE" id="PS50011"/>
    </source>
</evidence>
<feature type="domain" description="Protein kinase" evidence="1">
    <location>
        <begin position="139"/>
        <end position="411"/>
    </location>
</feature>
<accession>A0A9N9AL64</accession>
<dbReference type="GO" id="GO:0005737">
    <property type="term" value="C:cytoplasm"/>
    <property type="evidence" value="ECO:0007669"/>
    <property type="project" value="TreeGrafter"/>
</dbReference>
<dbReference type="Gene3D" id="1.10.510.10">
    <property type="entry name" value="Transferase(Phosphotransferase) domain 1"/>
    <property type="match status" value="1"/>
</dbReference>
<protein>
    <submittedName>
        <fullName evidence="2">21596_t:CDS:1</fullName>
    </submittedName>
</protein>
<reference evidence="2" key="1">
    <citation type="submission" date="2021-06" db="EMBL/GenBank/DDBJ databases">
        <authorList>
            <person name="Kallberg Y."/>
            <person name="Tangrot J."/>
            <person name="Rosling A."/>
        </authorList>
    </citation>
    <scope>NUCLEOTIDE SEQUENCE</scope>
    <source>
        <strain evidence="2">FL966</strain>
    </source>
</reference>
<dbReference type="OrthoDB" id="1668230at2759"/>
<comment type="caution">
    <text evidence="2">The sequence shown here is derived from an EMBL/GenBank/DDBJ whole genome shotgun (WGS) entry which is preliminary data.</text>
</comment>
<organism evidence="2 3">
    <name type="scientific">Cetraspora pellucida</name>
    <dbReference type="NCBI Taxonomy" id="1433469"/>
    <lineage>
        <taxon>Eukaryota</taxon>
        <taxon>Fungi</taxon>
        <taxon>Fungi incertae sedis</taxon>
        <taxon>Mucoromycota</taxon>
        <taxon>Glomeromycotina</taxon>
        <taxon>Glomeromycetes</taxon>
        <taxon>Diversisporales</taxon>
        <taxon>Gigasporaceae</taxon>
        <taxon>Cetraspora</taxon>
    </lineage>
</organism>
<dbReference type="AlphaFoldDB" id="A0A9N9AL64"/>
<dbReference type="PANTHER" id="PTHR23257">
    <property type="entry name" value="SERINE-THREONINE PROTEIN KINASE"/>
    <property type="match status" value="1"/>
</dbReference>